<accession>A0AAN7BGA4</accession>
<comment type="caution">
    <text evidence="1">The sequence shown here is derived from an EMBL/GenBank/DDBJ whole genome shotgun (WGS) entry which is preliminary data.</text>
</comment>
<dbReference type="Proteomes" id="UP001301958">
    <property type="component" value="Unassembled WGS sequence"/>
</dbReference>
<reference evidence="1" key="2">
    <citation type="submission" date="2023-05" db="EMBL/GenBank/DDBJ databases">
        <authorList>
            <consortium name="Lawrence Berkeley National Laboratory"/>
            <person name="Steindorff A."/>
            <person name="Hensen N."/>
            <person name="Bonometti L."/>
            <person name="Westerberg I."/>
            <person name="Brannstrom I.O."/>
            <person name="Guillou S."/>
            <person name="Cros-Aarteil S."/>
            <person name="Calhoun S."/>
            <person name="Haridas S."/>
            <person name="Kuo A."/>
            <person name="Mondo S."/>
            <person name="Pangilinan J."/>
            <person name="Riley R."/>
            <person name="Labutti K."/>
            <person name="Andreopoulos B."/>
            <person name="Lipzen A."/>
            <person name="Chen C."/>
            <person name="Yanf M."/>
            <person name="Daum C."/>
            <person name="Ng V."/>
            <person name="Clum A."/>
            <person name="Ohm R."/>
            <person name="Martin F."/>
            <person name="Silar P."/>
            <person name="Natvig D."/>
            <person name="Lalanne C."/>
            <person name="Gautier V."/>
            <person name="Ament-Velasquez S.L."/>
            <person name="Kruys A."/>
            <person name="Hutchinson M.I."/>
            <person name="Powell A.J."/>
            <person name="Barry K."/>
            <person name="Miller A.N."/>
            <person name="Grigoriev I.V."/>
            <person name="Debuchy R."/>
            <person name="Gladieux P."/>
            <person name="Thoren M.H."/>
            <person name="Johannesson H."/>
        </authorList>
    </citation>
    <scope>NUCLEOTIDE SEQUENCE</scope>
    <source>
        <strain evidence="1">CBS 990.96</strain>
    </source>
</reference>
<dbReference type="AlphaFoldDB" id="A0AAN7BGA4"/>
<reference evidence="1" key="1">
    <citation type="journal article" date="2023" name="Mol. Phylogenet. Evol.">
        <title>Genome-scale phylogeny and comparative genomics of the fungal order Sordariales.</title>
        <authorList>
            <person name="Hensen N."/>
            <person name="Bonometti L."/>
            <person name="Westerberg I."/>
            <person name="Brannstrom I.O."/>
            <person name="Guillou S."/>
            <person name="Cros-Aarteil S."/>
            <person name="Calhoun S."/>
            <person name="Haridas S."/>
            <person name="Kuo A."/>
            <person name="Mondo S."/>
            <person name="Pangilinan J."/>
            <person name="Riley R."/>
            <person name="LaButti K."/>
            <person name="Andreopoulos B."/>
            <person name="Lipzen A."/>
            <person name="Chen C."/>
            <person name="Yan M."/>
            <person name="Daum C."/>
            <person name="Ng V."/>
            <person name="Clum A."/>
            <person name="Steindorff A."/>
            <person name="Ohm R.A."/>
            <person name="Martin F."/>
            <person name="Silar P."/>
            <person name="Natvig D.O."/>
            <person name="Lalanne C."/>
            <person name="Gautier V."/>
            <person name="Ament-Velasquez S.L."/>
            <person name="Kruys A."/>
            <person name="Hutchinson M.I."/>
            <person name="Powell A.J."/>
            <person name="Barry K."/>
            <person name="Miller A.N."/>
            <person name="Grigoriev I.V."/>
            <person name="Debuchy R."/>
            <person name="Gladieux P."/>
            <person name="Hiltunen Thoren M."/>
            <person name="Johannesson H."/>
        </authorList>
    </citation>
    <scope>NUCLEOTIDE SEQUENCE</scope>
    <source>
        <strain evidence="1">CBS 990.96</strain>
    </source>
</reference>
<gene>
    <name evidence="1" type="ORF">QBC38DRAFT_489116</name>
</gene>
<dbReference type="EMBL" id="MU865456">
    <property type="protein sequence ID" value="KAK4222742.1"/>
    <property type="molecule type" value="Genomic_DNA"/>
</dbReference>
<protein>
    <submittedName>
        <fullName evidence="1">Uncharacterized protein</fullName>
    </submittedName>
</protein>
<evidence type="ECO:0000313" key="1">
    <source>
        <dbReference type="EMBL" id="KAK4222742.1"/>
    </source>
</evidence>
<proteinExistence type="predicted"/>
<keyword evidence="2" id="KW-1185">Reference proteome</keyword>
<organism evidence="1 2">
    <name type="scientific">Podospora fimiseda</name>
    <dbReference type="NCBI Taxonomy" id="252190"/>
    <lineage>
        <taxon>Eukaryota</taxon>
        <taxon>Fungi</taxon>
        <taxon>Dikarya</taxon>
        <taxon>Ascomycota</taxon>
        <taxon>Pezizomycotina</taxon>
        <taxon>Sordariomycetes</taxon>
        <taxon>Sordariomycetidae</taxon>
        <taxon>Sordariales</taxon>
        <taxon>Podosporaceae</taxon>
        <taxon>Podospora</taxon>
    </lineage>
</organism>
<evidence type="ECO:0000313" key="2">
    <source>
        <dbReference type="Proteomes" id="UP001301958"/>
    </source>
</evidence>
<name>A0AAN7BGA4_9PEZI</name>
<sequence length="138" mass="15290">MGNLIKLFLFFVPMIKTLYIHSNFQFLPTSILFTTLLATFSGSTLAAPTAATSQETPRQSLGRIQLEIEFDTFIQRDINVPGTLTLNRDLITATLVSGPSNIRCQAFNGNIAVGGPIVLNRDTVFNNRKKVFVSHIRC</sequence>